<reference evidence="1 2" key="1">
    <citation type="submission" date="2018-11" db="EMBL/GenBank/DDBJ databases">
        <title>Lysobacter cryohumiis sp. nov., isolated from soil in the Tianshan Mountains, Xinjiang, China.</title>
        <authorList>
            <person name="Luo Y."/>
            <person name="Sheng H."/>
        </authorList>
    </citation>
    <scope>NUCLEOTIDE SEQUENCE [LARGE SCALE GENOMIC DNA]</scope>
    <source>
        <strain evidence="1 2">ZS60</strain>
    </source>
</reference>
<dbReference type="EMBL" id="RIBS01000004">
    <property type="protein sequence ID" value="RNF83590.1"/>
    <property type="molecule type" value="Genomic_DNA"/>
</dbReference>
<accession>A0A3M8SXM9</accession>
<keyword evidence="2" id="KW-1185">Reference proteome</keyword>
<dbReference type="OrthoDB" id="3822937at2"/>
<dbReference type="Proteomes" id="UP000267049">
    <property type="component" value="Unassembled WGS sequence"/>
</dbReference>
<dbReference type="AlphaFoldDB" id="A0A3M8SXM9"/>
<evidence type="ECO:0000313" key="2">
    <source>
        <dbReference type="Proteomes" id="UP000267049"/>
    </source>
</evidence>
<name>A0A3M8SXM9_9GAMM</name>
<evidence type="ECO:0000313" key="1">
    <source>
        <dbReference type="EMBL" id="RNF83590.1"/>
    </source>
</evidence>
<gene>
    <name evidence="1" type="ORF">EER27_09355</name>
</gene>
<comment type="caution">
    <text evidence="1">The sequence shown here is derived from an EMBL/GenBank/DDBJ whole genome shotgun (WGS) entry which is preliminary data.</text>
</comment>
<organism evidence="1 2">
    <name type="scientific">Montanilutibacter psychrotolerans</name>
    <dbReference type="NCBI Taxonomy" id="1327343"/>
    <lineage>
        <taxon>Bacteria</taxon>
        <taxon>Pseudomonadati</taxon>
        <taxon>Pseudomonadota</taxon>
        <taxon>Gammaproteobacteria</taxon>
        <taxon>Lysobacterales</taxon>
        <taxon>Lysobacteraceae</taxon>
        <taxon>Montanilutibacter</taxon>
    </lineage>
</organism>
<sequence length="307" mass="34588">MYVLSEQLDTDTEGDPSIPFQRYTEYLRRNRPRFPTAAYRLASSGLLLNANDPRCPHDGWLEWAKFEEAAEGERDEIRSLSLRVRLLGAYHDRFIELFYPQVFSYAMTNPCSVAGHFDWRYSEIRLSDKGNVIHEIEWAGSLDKEARWVIEASDVQLETFPLDPQTFQRIDAGRAAKDGCQQTLEQVCGLLGELPEVEVLGSELGDGYACIEIMVGSVATTEALQRMALGANVGLEPWIRTSDAGNLDYPPVRHTLDAFTSQRDLFAFGEMQLLGIHLVWHLHKTGLLATPRANALLYKWHGAAVGD</sequence>
<dbReference type="RefSeq" id="WP_123087850.1">
    <property type="nucleotide sequence ID" value="NZ_RIBS01000004.1"/>
</dbReference>
<protein>
    <submittedName>
        <fullName evidence="1">Uncharacterized protein</fullName>
    </submittedName>
</protein>
<proteinExistence type="predicted"/>